<keyword evidence="2" id="KW-0808">Transferase</keyword>
<dbReference type="GO" id="GO:0032259">
    <property type="term" value="P:methylation"/>
    <property type="evidence" value="ECO:0007669"/>
    <property type="project" value="UniProtKB-KW"/>
</dbReference>
<dbReference type="InterPro" id="IPR029063">
    <property type="entry name" value="SAM-dependent_MTases_sf"/>
</dbReference>
<dbReference type="InterPro" id="IPR013216">
    <property type="entry name" value="Methyltransf_11"/>
</dbReference>
<evidence type="ECO:0000313" key="2">
    <source>
        <dbReference type="EMBL" id="MCP2730018.1"/>
    </source>
</evidence>
<dbReference type="SUPFAM" id="SSF53335">
    <property type="entry name" value="S-adenosyl-L-methionine-dependent methyltransferases"/>
    <property type="match status" value="1"/>
</dbReference>
<evidence type="ECO:0000259" key="1">
    <source>
        <dbReference type="Pfam" id="PF08241"/>
    </source>
</evidence>
<evidence type="ECO:0000313" key="3">
    <source>
        <dbReference type="Proteomes" id="UP001204953"/>
    </source>
</evidence>
<accession>A0AAE3KPU1</accession>
<sequence>MLKFQTNFRYKERPDKAKYVWLKYQSILKGSKILDVGADQCYLKQHLDENASYWGIGLGGNPDQQVNLEKEKIPLPDNSFDCVLCLDVLEHLDTLHQTFDELCRVTRRYAIISLHSPYADFWNTLRLGEYRVGVPMKFYGIPLEPPEDRHKWFFSNEEAERFILYRAAKNDMRIVQMDNESIAAEERGVRGLLRVLARVILLRRDFNTKNLYANTLWTVLEKQS</sequence>
<dbReference type="Proteomes" id="UP001204953">
    <property type="component" value="Unassembled WGS sequence"/>
</dbReference>
<dbReference type="RefSeq" id="WP_254012785.1">
    <property type="nucleotide sequence ID" value="NZ_JAMZMM010000161.1"/>
</dbReference>
<dbReference type="Gene3D" id="3.40.50.150">
    <property type="entry name" value="Vaccinia Virus protein VP39"/>
    <property type="match status" value="1"/>
</dbReference>
<reference evidence="2" key="1">
    <citation type="submission" date="2022-06" db="EMBL/GenBank/DDBJ databases">
        <title>New cyanobacteria of genus Symplocastrum in benthos of Lake Baikal.</title>
        <authorList>
            <person name="Sorokovikova E."/>
            <person name="Tikhonova I."/>
            <person name="Krasnopeev A."/>
            <person name="Evseev P."/>
            <person name="Gladkikh A."/>
            <person name="Belykh O."/>
        </authorList>
    </citation>
    <scope>NUCLEOTIDE SEQUENCE</scope>
    <source>
        <strain evidence="2">BBK-W-15</strain>
    </source>
</reference>
<dbReference type="AlphaFoldDB" id="A0AAE3KPU1"/>
<proteinExistence type="predicted"/>
<organism evidence="2 3">
    <name type="scientific">Limnofasciculus baicalensis BBK-W-15</name>
    <dbReference type="NCBI Taxonomy" id="2699891"/>
    <lineage>
        <taxon>Bacteria</taxon>
        <taxon>Bacillati</taxon>
        <taxon>Cyanobacteriota</taxon>
        <taxon>Cyanophyceae</taxon>
        <taxon>Coleofasciculales</taxon>
        <taxon>Coleofasciculaceae</taxon>
        <taxon>Limnofasciculus</taxon>
        <taxon>Limnofasciculus baicalensis</taxon>
    </lineage>
</organism>
<keyword evidence="2" id="KW-0489">Methyltransferase</keyword>
<gene>
    <name evidence="2" type="ORF">NJ959_16415</name>
</gene>
<dbReference type="Pfam" id="PF08241">
    <property type="entry name" value="Methyltransf_11"/>
    <property type="match status" value="1"/>
</dbReference>
<protein>
    <submittedName>
        <fullName evidence="2">Class I SAM-dependent methyltransferase</fullName>
    </submittedName>
</protein>
<comment type="caution">
    <text evidence="2">The sequence shown here is derived from an EMBL/GenBank/DDBJ whole genome shotgun (WGS) entry which is preliminary data.</text>
</comment>
<dbReference type="EMBL" id="JAMZMM010000161">
    <property type="protein sequence ID" value="MCP2730018.1"/>
    <property type="molecule type" value="Genomic_DNA"/>
</dbReference>
<keyword evidence="3" id="KW-1185">Reference proteome</keyword>
<name>A0AAE3KPU1_9CYAN</name>
<feature type="domain" description="Methyltransferase type 11" evidence="1">
    <location>
        <begin position="67"/>
        <end position="108"/>
    </location>
</feature>
<dbReference type="GO" id="GO:0008757">
    <property type="term" value="F:S-adenosylmethionine-dependent methyltransferase activity"/>
    <property type="evidence" value="ECO:0007669"/>
    <property type="project" value="InterPro"/>
</dbReference>